<accession>A0A291QI19</accession>
<dbReference type="Pfam" id="PF13521">
    <property type="entry name" value="AAA_28"/>
    <property type="match status" value="1"/>
</dbReference>
<dbReference type="InterPro" id="IPR038727">
    <property type="entry name" value="NadR/Ttd14_AAA_dom"/>
</dbReference>
<evidence type="ECO:0000259" key="1">
    <source>
        <dbReference type="Pfam" id="PF13521"/>
    </source>
</evidence>
<evidence type="ECO:0000313" key="2">
    <source>
        <dbReference type="EMBL" id="ATL31124.1"/>
    </source>
</evidence>
<sequence>MKIAISGTYSAGKTSTVMALAHYTGVPRTLARTIREILPETFPGKALSDVAPHEFLQLMLRRHSGRVAQEAALGEHFISDGSSLQEWLYGAGRVIHGMNPNATAGNEGGKVAELSPEMRFFAKVVDQYGHALKQHVKDTYDAYVHLQHELPIAADGHRPMNEAFRATIDTMLLRTLDELEIPYHVVSGSMPERLETIAGIFGLEPVMSPAEAIDLAWNDYGRQDFRMETERAAAA</sequence>
<evidence type="ECO:0000313" key="3">
    <source>
        <dbReference type="Proteomes" id="UP000221011"/>
    </source>
</evidence>
<dbReference type="Gene3D" id="3.40.50.300">
    <property type="entry name" value="P-loop containing nucleotide triphosphate hydrolases"/>
    <property type="match status" value="1"/>
</dbReference>
<dbReference type="Proteomes" id="UP000221011">
    <property type="component" value="Chromosome"/>
</dbReference>
<dbReference type="KEGG" id="sfk:KY5_6106"/>
<protein>
    <submittedName>
        <fullName evidence="2">Putative ATP/GTP-binding protein, MmyX</fullName>
    </submittedName>
</protein>
<organism evidence="2 3">
    <name type="scientific">Streptomyces formicae</name>
    <dbReference type="NCBI Taxonomy" id="1616117"/>
    <lineage>
        <taxon>Bacteria</taxon>
        <taxon>Bacillati</taxon>
        <taxon>Actinomycetota</taxon>
        <taxon>Actinomycetes</taxon>
        <taxon>Kitasatosporales</taxon>
        <taxon>Streptomycetaceae</taxon>
        <taxon>Streptomyces</taxon>
    </lineage>
</organism>
<feature type="domain" description="NadR/Ttd14 AAA" evidence="1">
    <location>
        <begin position="2"/>
        <end position="193"/>
    </location>
</feature>
<dbReference type="SUPFAM" id="SSF52540">
    <property type="entry name" value="P-loop containing nucleoside triphosphate hydrolases"/>
    <property type="match status" value="1"/>
</dbReference>
<dbReference type="RefSeq" id="WP_098245310.1">
    <property type="nucleotide sequence ID" value="NZ_CP022685.1"/>
</dbReference>
<keyword evidence="3" id="KW-1185">Reference proteome</keyword>
<dbReference type="InterPro" id="IPR027417">
    <property type="entry name" value="P-loop_NTPase"/>
</dbReference>
<reference evidence="2 3" key="1">
    <citation type="submission" date="2017-08" db="EMBL/GenBank/DDBJ databases">
        <title>Complete Genome Sequence of Streptomyces formicae KY5, the formicamycin producer.</title>
        <authorList>
            <person name="Holmes N.A."/>
            <person name="Devine R."/>
            <person name="Qin Z."/>
            <person name="Seipke R.F."/>
            <person name="Wilkinson B."/>
            <person name="Hutchings M.I."/>
        </authorList>
    </citation>
    <scope>NUCLEOTIDE SEQUENCE [LARGE SCALE GENOMIC DNA]</scope>
    <source>
        <strain evidence="2 3">KY5</strain>
    </source>
</reference>
<dbReference type="AlphaFoldDB" id="A0A291QI19"/>
<gene>
    <name evidence="2" type="ORF">KY5_6106</name>
</gene>
<proteinExistence type="predicted"/>
<name>A0A291QI19_9ACTN</name>
<dbReference type="EMBL" id="CP022685">
    <property type="protein sequence ID" value="ATL31124.1"/>
    <property type="molecule type" value="Genomic_DNA"/>
</dbReference>